<accession>A0A3M6UNR3</accession>
<dbReference type="EMBL" id="RCHS01001093">
    <property type="protein sequence ID" value="RMX55282.1"/>
    <property type="molecule type" value="Genomic_DNA"/>
</dbReference>
<evidence type="ECO:0000313" key="2">
    <source>
        <dbReference type="Proteomes" id="UP000275408"/>
    </source>
</evidence>
<keyword evidence="2" id="KW-1185">Reference proteome</keyword>
<organism evidence="1 2">
    <name type="scientific">Pocillopora damicornis</name>
    <name type="common">Cauliflower coral</name>
    <name type="synonym">Millepora damicornis</name>
    <dbReference type="NCBI Taxonomy" id="46731"/>
    <lineage>
        <taxon>Eukaryota</taxon>
        <taxon>Metazoa</taxon>
        <taxon>Cnidaria</taxon>
        <taxon>Anthozoa</taxon>
        <taxon>Hexacorallia</taxon>
        <taxon>Scleractinia</taxon>
        <taxon>Astrocoeniina</taxon>
        <taxon>Pocilloporidae</taxon>
        <taxon>Pocillopora</taxon>
    </lineage>
</organism>
<name>A0A3M6UNR3_POCDA</name>
<evidence type="ECO:0000313" key="1">
    <source>
        <dbReference type="EMBL" id="RMX55282.1"/>
    </source>
</evidence>
<comment type="caution">
    <text evidence="1">The sequence shown here is derived from an EMBL/GenBank/DDBJ whole genome shotgun (WGS) entry which is preliminary data.</text>
</comment>
<protein>
    <submittedName>
        <fullName evidence="1">Uncharacterized protein</fullName>
    </submittedName>
</protein>
<proteinExistence type="predicted"/>
<dbReference type="STRING" id="46731.A0A3M6UNR3"/>
<reference evidence="1 2" key="1">
    <citation type="journal article" date="2018" name="Sci. Rep.">
        <title>Comparative analysis of the Pocillopora damicornis genome highlights role of immune system in coral evolution.</title>
        <authorList>
            <person name="Cunning R."/>
            <person name="Bay R.A."/>
            <person name="Gillette P."/>
            <person name="Baker A.C."/>
            <person name="Traylor-Knowles N."/>
        </authorList>
    </citation>
    <scope>NUCLEOTIDE SEQUENCE [LARGE SCALE GENOMIC DNA]</scope>
    <source>
        <strain evidence="1">RSMAS</strain>
        <tissue evidence="1">Whole animal</tissue>
    </source>
</reference>
<sequence length="654" mass="73562">MADSNSCALVIRLRKEKRVVALPKVKFVDKNLSFQEVFTDVYDGDLDVRVKCRVGFKKPGDAEPKDFVSVDLAENVGAIVNALSANFVDFDVLDEEPQAKAVKPLNAFDVLMKAASTKILPPEIRAEEQANPTQWVELHNRLLQLAKILYPENVGASVNALSANFVDFDALDEEPQAKAVKPLNAFDVLMKAVSTKILLPEIGAEEQANPTQWVELHNRLLQLAKILYPGAGFSPAEVKSSDVAFFKKLTNIAWYLDPHIPKFIERSLKMPKLIMGLHDDIDNVALAASPQSFIGYNDWRGKKKARPQILHEELSEKVAEVYDMLLFAWLARSEWKTFKQVGINNKIGNSMKKYHCMLERKNEKISANQMGLNLPCSPFTDATITTVLSKGSGPVLERYNDLFHEIQTRPCYDPIFLNNLIGDDATKEARYHYVSTLLKNGLPGGSWRTCVFFWKVPNDGTDRQLSDRVAAVLKQDMPTFHTRALKAEFQSRFGNVAKITPAIRRAIYRSLTDDSSANDNAISNALDNRMAVAINSEDPDLAIDLREMNEGRPEKYEVFWEALGSYLEEHMAAQERRHGDVGYMPVGISVKKSYPKKPQFHPRPGFTISFGQKTPVHVLQPSTLEGSMFCFMFKLGKLGISIQTYTTVQLWQST</sequence>
<dbReference type="Proteomes" id="UP000275408">
    <property type="component" value="Unassembled WGS sequence"/>
</dbReference>
<dbReference type="AlphaFoldDB" id="A0A3M6UNR3"/>
<gene>
    <name evidence="1" type="ORF">pdam_00025120</name>
</gene>